<dbReference type="SUPFAM" id="SSF54197">
    <property type="entry name" value="HIT-like"/>
    <property type="match status" value="1"/>
</dbReference>
<evidence type="ECO:0000256" key="2">
    <source>
        <dbReference type="PIRSR" id="PIRSR639383-1"/>
    </source>
</evidence>
<dbReference type="GO" id="GO:0016787">
    <property type="term" value="F:hydrolase activity"/>
    <property type="evidence" value="ECO:0007669"/>
    <property type="project" value="UniProtKB-KW"/>
</dbReference>
<keyword evidence="1" id="KW-0547">Nucleotide-binding</keyword>
<evidence type="ECO:0000256" key="3">
    <source>
        <dbReference type="PIRSR" id="PIRSR639383-2"/>
    </source>
</evidence>
<dbReference type="PANTHER" id="PTHR42997">
    <property type="entry name" value="HIT FAMILY HYDROLASE"/>
    <property type="match status" value="1"/>
</dbReference>
<dbReference type="EMBL" id="UGJF01000001">
    <property type="protein sequence ID" value="STQ88071.1"/>
    <property type="molecule type" value="Genomic_DNA"/>
</dbReference>
<dbReference type="Proteomes" id="UP000255269">
    <property type="component" value="Unassembled WGS sequence"/>
</dbReference>
<dbReference type="Proteomes" id="UP000037997">
    <property type="component" value="Unassembled WGS sequence"/>
</dbReference>
<evidence type="ECO:0000313" key="7">
    <source>
        <dbReference type="EMBL" id="STQ88071.1"/>
    </source>
</evidence>
<evidence type="ECO:0000259" key="5">
    <source>
        <dbReference type="PROSITE" id="PS51084"/>
    </source>
</evidence>
<feature type="binding site" evidence="3">
    <location>
        <position position="121"/>
    </location>
    <ligand>
        <name>substrate</name>
    </ligand>
</feature>
<name>A0A0N0LR78_9HELI</name>
<evidence type="ECO:0000256" key="4">
    <source>
        <dbReference type="PROSITE-ProRule" id="PRU00464"/>
    </source>
</evidence>
<keyword evidence="6" id="KW-0378">Hydrolase</keyword>
<feature type="binding site" evidence="3">
    <location>
        <position position="31"/>
    </location>
    <ligand>
        <name>substrate</name>
    </ligand>
</feature>
<dbReference type="Pfam" id="PF01230">
    <property type="entry name" value="HIT"/>
    <property type="match status" value="1"/>
</dbReference>
<protein>
    <submittedName>
        <fullName evidence="6">HIT family hydrolase</fullName>
    </submittedName>
    <submittedName>
        <fullName evidence="7">HIT-like protein</fullName>
        <ecNumber evidence="7">2.7.7.53</ecNumber>
    </submittedName>
</protein>
<evidence type="ECO:0000313" key="9">
    <source>
        <dbReference type="Proteomes" id="UP000255269"/>
    </source>
</evidence>
<reference evidence="7 9" key="2">
    <citation type="submission" date="2018-06" db="EMBL/GenBank/DDBJ databases">
        <authorList>
            <consortium name="Pathogen Informatics"/>
            <person name="Doyle S."/>
        </authorList>
    </citation>
    <scope>NUCLEOTIDE SEQUENCE [LARGE SCALE GENOMIC DNA]</scope>
    <source>
        <strain evidence="7 9">NCTC13156</strain>
    </source>
</reference>
<feature type="binding site" evidence="3">
    <location>
        <position position="50"/>
    </location>
    <ligand>
        <name>substrate</name>
    </ligand>
</feature>
<dbReference type="Gene3D" id="3.30.428.10">
    <property type="entry name" value="HIT-like"/>
    <property type="match status" value="1"/>
</dbReference>
<evidence type="ECO:0000313" key="8">
    <source>
        <dbReference type="Proteomes" id="UP000037997"/>
    </source>
</evidence>
<dbReference type="InterPro" id="IPR039383">
    <property type="entry name" value="FHIT"/>
</dbReference>
<dbReference type="OrthoDB" id="9784774at2"/>
<evidence type="ECO:0000313" key="6">
    <source>
        <dbReference type="EMBL" id="KPH55143.1"/>
    </source>
</evidence>
<accession>A0A0N0LR78</accession>
<dbReference type="EC" id="2.7.7.53" evidence="7"/>
<dbReference type="GO" id="GO:0000166">
    <property type="term" value="F:nucleotide binding"/>
    <property type="evidence" value="ECO:0007669"/>
    <property type="project" value="UniProtKB-KW"/>
</dbReference>
<sequence length="161" mass="18715">MEHLYAPWRSGYFQEKQKDECIFCDISKNAHLDTQNRVFYRDDKIFCVMNKFPYTPGHFLIIPHLHTHSPELLDEDLWLHLQSFARKGVSLLKGFGAKGVNMGMNIERAGGAGIPEHIHLHLLPRYVGDTNFFTTIGDCRAYGVDFDEIFQTIKKLSFQYF</sequence>
<dbReference type="GeneID" id="93196969"/>
<dbReference type="InterPro" id="IPR011146">
    <property type="entry name" value="HIT-like"/>
</dbReference>
<dbReference type="PROSITE" id="PS51084">
    <property type="entry name" value="HIT_2"/>
    <property type="match status" value="1"/>
</dbReference>
<keyword evidence="7" id="KW-0548">Nucleotidyltransferase</keyword>
<organism evidence="6 8">
    <name type="scientific">Helicobacter pullorum</name>
    <dbReference type="NCBI Taxonomy" id="35818"/>
    <lineage>
        <taxon>Bacteria</taxon>
        <taxon>Pseudomonadati</taxon>
        <taxon>Campylobacterota</taxon>
        <taxon>Epsilonproteobacteria</taxon>
        <taxon>Campylobacterales</taxon>
        <taxon>Helicobacteraceae</taxon>
        <taxon>Helicobacter</taxon>
    </lineage>
</organism>
<feature type="short sequence motif" description="Histidine triad motif" evidence="4">
    <location>
        <begin position="117"/>
        <end position="121"/>
    </location>
</feature>
<dbReference type="PATRIC" id="fig|35818.11.peg.2030"/>
<dbReference type="InterPro" id="IPR052908">
    <property type="entry name" value="AP-4-A_phosphorylase"/>
</dbReference>
<dbReference type="InterPro" id="IPR036265">
    <property type="entry name" value="HIT-like_sf"/>
</dbReference>
<dbReference type="GO" id="GO:0003877">
    <property type="term" value="F:ATP:ADP adenylyltransferase activity"/>
    <property type="evidence" value="ECO:0007669"/>
    <property type="project" value="UniProtKB-EC"/>
</dbReference>
<dbReference type="AlphaFoldDB" id="A0A0N0LR78"/>
<feature type="active site" description="Tele-AMP-histidine intermediate" evidence="2">
    <location>
        <position position="119"/>
    </location>
</feature>
<evidence type="ECO:0000256" key="1">
    <source>
        <dbReference type="ARBA" id="ARBA00022741"/>
    </source>
</evidence>
<reference evidence="6 8" key="1">
    <citation type="submission" date="2014-06" db="EMBL/GenBank/DDBJ databases">
        <title>Helicobacter pullorum isolates in fresh chicken meat - phenotypic and genotypic features.</title>
        <authorList>
            <person name="Borges V."/>
            <person name="Santos A."/>
            <person name="Correia C.B."/>
            <person name="Saraiva M."/>
            <person name="Menard A."/>
            <person name="Vieira L."/>
            <person name="Sampaio D.A."/>
            <person name="Gomes J.P."/>
            <person name="Oleastro M."/>
        </authorList>
    </citation>
    <scope>NUCLEOTIDE SEQUENCE [LARGE SCALE GENOMIC DNA]</scope>
    <source>
        <strain evidence="6 8">229334/12</strain>
    </source>
</reference>
<dbReference type="RefSeq" id="WP_005022774.1">
    <property type="nucleotide sequence ID" value="NZ_CABKNZ010000040.1"/>
</dbReference>
<dbReference type="PANTHER" id="PTHR42997:SF1">
    <property type="entry name" value="AP-4-A PHOSPHORYLASE"/>
    <property type="match status" value="1"/>
</dbReference>
<dbReference type="CDD" id="cd01275">
    <property type="entry name" value="FHIT"/>
    <property type="match status" value="1"/>
</dbReference>
<gene>
    <name evidence="6" type="ORF">HPU229334_10270</name>
    <name evidence="7" type="ORF">NCTC13156_00902</name>
</gene>
<proteinExistence type="predicted"/>
<feature type="domain" description="HIT" evidence="5">
    <location>
        <begin position="25"/>
        <end position="132"/>
    </location>
</feature>
<dbReference type="EMBL" id="JNOC01000057">
    <property type="protein sequence ID" value="KPH55143.1"/>
    <property type="molecule type" value="Genomic_DNA"/>
</dbReference>
<dbReference type="STRING" id="35818.HPU229336_04840"/>
<keyword evidence="7" id="KW-0808">Transferase</keyword>